<comment type="caution">
    <text evidence="1">The sequence shown here is derived from an EMBL/GenBank/DDBJ whole genome shotgun (WGS) entry which is preliminary data.</text>
</comment>
<evidence type="ECO:0000313" key="2">
    <source>
        <dbReference type="Proteomes" id="UP001139311"/>
    </source>
</evidence>
<sequence length="74" mass="7795">MPTEPQLVLPTMEAISRWSGIAVPNAAARHGLADFAALIAELEALRGTMQFEEEPSGFEAALRDCQEPGQGGAA</sequence>
<dbReference type="AlphaFoldDB" id="A0A9X1LCN3"/>
<dbReference type="Proteomes" id="UP001139311">
    <property type="component" value="Unassembled WGS sequence"/>
</dbReference>
<gene>
    <name evidence="1" type="ORF">LHA35_21695</name>
</gene>
<accession>A0A9X1LCN3</accession>
<evidence type="ECO:0000313" key="1">
    <source>
        <dbReference type="EMBL" id="MCB4824350.1"/>
    </source>
</evidence>
<organism evidence="1 2">
    <name type="scientific">Roseicella aerolata</name>
    <dbReference type="NCBI Taxonomy" id="2883479"/>
    <lineage>
        <taxon>Bacteria</taxon>
        <taxon>Pseudomonadati</taxon>
        <taxon>Pseudomonadota</taxon>
        <taxon>Alphaproteobacteria</taxon>
        <taxon>Acetobacterales</taxon>
        <taxon>Roseomonadaceae</taxon>
        <taxon>Roseicella</taxon>
    </lineage>
</organism>
<dbReference type="RefSeq" id="WP_226611958.1">
    <property type="nucleotide sequence ID" value="NZ_JAJAQI010000041.1"/>
</dbReference>
<name>A0A9X1LCN3_9PROT</name>
<keyword evidence="2" id="KW-1185">Reference proteome</keyword>
<dbReference type="EMBL" id="JAJAQI010000041">
    <property type="protein sequence ID" value="MCB4824350.1"/>
    <property type="molecule type" value="Genomic_DNA"/>
</dbReference>
<proteinExistence type="predicted"/>
<reference evidence="1" key="1">
    <citation type="submission" date="2021-10" db="EMBL/GenBank/DDBJ databases">
        <title>Roseicella aerolatum sp. nov., isolated from aerosols of e-waste dismantling site.</title>
        <authorList>
            <person name="Qin T."/>
        </authorList>
    </citation>
    <scope>NUCLEOTIDE SEQUENCE</scope>
    <source>
        <strain evidence="1">GB24</strain>
    </source>
</reference>
<protein>
    <submittedName>
        <fullName evidence="1">Uncharacterized protein</fullName>
    </submittedName>
</protein>